<dbReference type="EMBL" id="JACHMQ010000001">
    <property type="protein sequence ID" value="MBB6398266.1"/>
    <property type="molecule type" value="Genomic_DNA"/>
</dbReference>
<dbReference type="AlphaFoldDB" id="A0A7X0L147"/>
<feature type="region of interest" description="Disordered" evidence="1">
    <location>
        <begin position="17"/>
        <end position="36"/>
    </location>
</feature>
<dbReference type="Proteomes" id="UP000546324">
    <property type="component" value="Unassembled WGS sequence"/>
</dbReference>
<organism evidence="2 3">
    <name type="scientific">Actinomadura coerulea</name>
    <dbReference type="NCBI Taxonomy" id="46159"/>
    <lineage>
        <taxon>Bacteria</taxon>
        <taxon>Bacillati</taxon>
        <taxon>Actinomycetota</taxon>
        <taxon>Actinomycetes</taxon>
        <taxon>Streptosporangiales</taxon>
        <taxon>Thermomonosporaceae</taxon>
        <taxon>Actinomadura</taxon>
    </lineage>
</organism>
<keyword evidence="3" id="KW-1185">Reference proteome</keyword>
<proteinExistence type="predicted"/>
<evidence type="ECO:0000313" key="3">
    <source>
        <dbReference type="Proteomes" id="UP000546324"/>
    </source>
</evidence>
<sequence length="128" mass="13729">MPVGEAVSVFEHRRDAERGRRFDHETGAVEEQPHAGDDRLLLDQDGVVGDQEEVVQDVRDGTSSGDAVGDGVGRLGRDGAPPVPGARHRRRARRLDADHLDLGREGPEHMADPGGQCPAAERDQNGGP</sequence>
<evidence type="ECO:0000313" key="2">
    <source>
        <dbReference type="EMBL" id="MBB6398266.1"/>
    </source>
</evidence>
<reference evidence="2 3" key="1">
    <citation type="submission" date="2020-08" db="EMBL/GenBank/DDBJ databases">
        <title>Sequencing the genomes of 1000 actinobacteria strains.</title>
        <authorList>
            <person name="Klenk H.-P."/>
        </authorList>
    </citation>
    <scope>NUCLEOTIDE SEQUENCE [LARGE SCALE GENOMIC DNA]</scope>
    <source>
        <strain evidence="2 3">DSM 43675</strain>
    </source>
</reference>
<feature type="compositionally biased region" description="Basic and acidic residues" evidence="1">
    <location>
        <begin position="94"/>
        <end position="111"/>
    </location>
</feature>
<accession>A0A7X0L147</accession>
<comment type="caution">
    <text evidence="2">The sequence shown here is derived from an EMBL/GenBank/DDBJ whole genome shotgun (WGS) entry which is preliminary data.</text>
</comment>
<gene>
    <name evidence="2" type="ORF">BKA00_005180</name>
</gene>
<protein>
    <submittedName>
        <fullName evidence="2">Uncharacterized protein</fullName>
    </submittedName>
</protein>
<evidence type="ECO:0000256" key="1">
    <source>
        <dbReference type="SAM" id="MobiDB-lite"/>
    </source>
</evidence>
<feature type="region of interest" description="Disordered" evidence="1">
    <location>
        <begin position="58"/>
        <end position="128"/>
    </location>
</feature>
<name>A0A7X0L147_9ACTN</name>